<feature type="domain" description="Sushi" evidence="11">
    <location>
        <begin position="757"/>
        <end position="816"/>
    </location>
</feature>
<feature type="domain" description="Sushi" evidence="11">
    <location>
        <begin position="817"/>
        <end position="875"/>
    </location>
</feature>
<feature type="domain" description="Sushi" evidence="11">
    <location>
        <begin position="1928"/>
        <end position="1986"/>
    </location>
</feature>
<organism evidence="12 13">
    <name type="scientific">Hemibagrus guttatus</name>
    <dbReference type="NCBI Taxonomy" id="175788"/>
    <lineage>
        <taxon>Eukaryota</taxon>
        <taxon>Metazoa</taxon>
        <taxon>Chordata</taxon>
        <taxon>Craniata</taxon>
        <taxon>Vertebrata</taxon>
        <taxon>Euteleostomi</taxon>
        <taxon>Actinopterygii</taxon>
        <taxon>Neopterygii</taxon>
        <taxon>Teleostei</taxon>
        <taxon>Ostariophysi</taxon>
        <taxon>Siluriformes</taxon>
        <taxon>Bagridae</taxon>
        <taxon>Hemibagrus</taxon>
    </lineage>
</organism>
<feature type="domain" description="Sushi" evidence="11">
    <location>
        <begin position="939"/>
        <end position="998"/>
    </location>
</feature>
<evidence type="ECO:0000256" key="1">
    <source>
        <dbReference type="ARBA" id="ARBA00010879"/>
    </source>
</evidence>
<sequence length="2005" mass="226031">MTGKGRDLADMMERRKVDILCVQETRWKGSKARSIGAGFKLFYYGVDSKRNGVGVVLKEEFVRNVLEVKRVSDRVMSLKLEIEGVMLNVVSGYAPQVGCELEEKERFWSELDEVMESIPTGERVAIGADFNGHVGEGNTGDEEVMGKFGVKERNLEGQMVVDFAKRMDMGVVNTYFQRREEHRVTYKSGGRRTQVDYILCRRGNLKEISDCKVVVGESVARQHRMVVCRMTLLVCKTKRSKIEIEKKTKWWKLKKEECCEEFRQTLRQALGGQVVLPDDWETTAEVIRETGRKVLGVSSGRRKEDKETWWWNEEVQDSIQRKRVLESERMPAEWRSVLVPIFKNKGDVQNCSNYRGIKLMSRTMKLWERVVEARLRKVVEICEQQYGFMPRKSTTDAIFALRILMEKYRDGQRELHCVFVDLEKAYDRVPREELWYCMRKSGVAEKYVRVVQDMYERSRTVVSCAVGQTEEFKVEVGLHQGSALSPFLFAIVMNQLSEEVRQASPWTMMFADDIVICSENREQVEENLERWRFALERRGMKVSRSEDSFELHSVDLELEAVEKQIRDLQVKQAQLRQRKAALESPSARTRPAQVSFTPAPGYHAAWMQQQRKTRARPRARTSPPPPPPVFEIPTQNRFAPLRETACDAVIIGDSIVRHVRATAAKGKVPAILKKNIGAVVLHAGTNDIRLRQTEILKKDFRSLVELVRTTSPTTRIIVSGPLPTFQRGIESYQLVGNPNRNCRENGWDGRAPICEVVKCLPPSTITDGEFEPEADIYDYGEGVEYSCKSGFDRIGPSLLKCSSDGTFQPAPPQCLSVSCERPEILNAVRIEGKSPPYKYRDFVRYQCNKGYTMEGSDLLICTEKGWDPPPPQCTAQCERPAVGENRIMIEGTEKDTFPEGSTIKFGCSTGYVPLRATASRSITCTGTQWSELELQCQMVKCLPPSTITDGEFEPEADIYDYGEGVEYSCKSGFDRIGPSLLKCSSDGTFQPAPPQCLSVSCERPEILNAVRIEGKSPPYKYRDFVRYQCNKGYTMEGSDLLICTEKGWDPPPPQCTAQCERPAVGENRIMIEGTEKDTFPEGSTIKFGCSTGYVPLRATASRSITCTGTQWSELELQCQMVTCDEPNILNGFIGDNSKFYVYKSSVWVQCNSGYQMKGSDYLTCEENGWNPPPPECHSNTQCEMPAVGENMIMTEIPDQETFPEGSTVKFRCSTGYIPVRALASRSITCNGNQWSKLQLQCKKKSCGNPGEVFNGKYLFPDGILYGATIRAQCNEGYRLVGQSMRNCRENGWDERPPVCEVVKCLPPPSVIDGIFEPVEESYDYGEGVLYSCKRGLDLFGSSLLTCSNNGTFQPAPPRCLFVTCERPEILNADRIEGKSPPYKYRDFVRYECNKGYKIEGSDLLICKEDGWDPLPPQCNIVTCSPPSVISNGQFYPQKTLYEYSNTVTYTCNEGFRLKGSERRSCTEYGTFQPPPWCQVVTCSPPPGISNGRFYPQKALYVYRNSVTYTCNDGFRLKGSATISCTEYGTFQPSPECQIVTCSPPLGISNGRFYPQKALYVYRNSVTYTCNDGFRLKGSATISCTEYGTFQPSPECQIVTCSPPLGISNGRFYPQKALYVYRNSVTYTCNDGFRLKGSATISCTEYGTFQPSPECQIVTCSPPLGISNGRFYPQKALYVYRNSVTYTCNDGFRLKGSATISCTEYGTFQPSPECQIVTCSPPLGISNGRFYPQKALYVYRNSVTYTCNDGFTLEGSAKRSCNKHGTFRLPPRCQAYCDAPSIGGNRILTDDPGESTYPEGFKLTYKCSIGYWPVLAGGLKSITCKGKQWTELQLQCQCNVAFVLYTVIGEKTRNCRDNGWDGRDPVCEVVKCEPPPNIQNGTFAPMDKVYNYNHTVTYSCDKDYTLIGESTIVCSDNGTFTPPPLCLYVTCDELDITDGFIIRNKSASYGYNSSVQFQCSNGYKTEECVYLTCKENGWNPPPSQCCSVALKFYRMFNQVFVSSYFA</sequence>
<keyword evidence="4" id="KW-0732">Signal</keyword>
<evidence type="ECO:0000259" key="11">
    <source>
        <dbReference type="PROSITE" id="PS50923"/>
    </source>
</evidence>
<evidence type="ECO:0000313" key="12">
    <source>
        <dbReference type="EMBL" id="KAK3518958.1"/>
    </source>
</evidence>
<dbReference type="PANTHER" id="PTHR45656">
    <property type="entry name" value="PROTEIN CBR-CLEC-78"/>
    <property type="match status" value="1"/>
</dbReference>
<dbReference type="Gene3D" id="2.10.70.10">
    <property type="entry name" value="Complement Module, domain 1"/>
    <property type="match status" value="20"/>
</dbReference>
<feature type="domain" description="Sushi" evidence="11">
    <location>
        <begin position="1869"/>
        <end position="1927"/>
    </location>
</feature>
<evidence type="ECO:0000256" key="6">
    <source>
        <dbReference type="ARBA" id="ARBA00023157"/>
    </source>
</evidence>
<dbReference type="CDD" id="cd00033">
    <property type="entry name" value="CCP"/>
    <property type="match status" value="19"/>
</dbReference>
<keyword evidence="8" id="KW-0175">Coiled coil</keyword>
<feature type="disulfide bond" evidence="7">
    <location>
        <begin position="969"/>
        <end position="996"/>
    </location>
</feature>
<dbReference type="InterPro" id="IPR005135">
    <property type="entry name" value="Endo/exonuclease/phosphatase"/>
</dbReference>
<accession>A0AAE0QEG8</accession>
<name>A0AAE0QEG8_9TELE</name>
<gene>
    <name evidence="12" type="ORF">QTP70_016215</name>
</gene>
<dbReference type="SUPFAM" id="SSF52266">
    <property type="entry name" value="SGNH hydrolase"/>
    <property type="match status" value="1"/>
</dbReference>
<feature type="domain" description="Sushi" evidence="11">
    <location>
        <begin position="1421"/>
        <end position="1479"/>
    </location>
</feature>
<feature type="disulfide bond" evidence="7">
    <location>
        <begin position="787"/>
        <end position="814"/>
    </location>
</feature>
<feature type="domain" description="Sushi" evidence="11">
    <location>
        <begin position="1480"/>
        <end position="1538"/>
    </location>
</feature>
<evidence type="ECO:0000259" key="10">
    <source>
        <dbReference type="PROSITE" id="PS50878"/>
    </source>
</evidence>
<evidence type="ECO:0000256" key="9">
    <source>
        <dbReference type="SAM" id="MobiDB-lite"/>
    </source>
</evidence>
<dbReference type="InterPro" id="IPR035976">
    <property type="entry name" value="Sushi/SCR/CCP_sf"/>
</dbReference>
<keyword evidence="3 7" id="KW-0768">Sushi</keyword>
<feature type="domain" description="Sushi" evidence="11">
    <location>
        <begin position="1180"/>
        <end position="1243"/>
    </location>
</feature>
<feature type="domain" description="Sushi" evidence="11">
    <location>
        <begin position="1657"/>
        <end position="1715"/>
    </location>
</feature>
<dbReference type="Proteomes" id="UP001274896">
    <property type="component" value="Unassembled WGS sequence"/>
</dbReference>
<dbReference type="InterPro" id="IPR051277">
    <property type="entry name" value="SEZ6_CSMD_C4BPB_Regulators"/>
</dbReference>
<keyword evidence="6 7" id="KW-1015">Disulfide bond</keyword>
<dbReference type="SUPFAM" id="SSF57535">
    <property type="entry name" value="Complement control module/SCR domain"/>
    <property type="match status" value="21"/>
</dbReference>
<comment type="caution">
    <text evidence="7">Lacks conserved residue(s) required for the propagation of feature annotation.</text>
</comment>
<evidence type="ECO:0000256" key="8">
    <source>
        <dbReference type="SAM" id="Coils"/>
    </source>
</evidence>
<dbReference type="EC" id="3.1.26.4" evidence="2"/>
<protein>
    <recommendedName>
        <fullName evidence="2">ribonuclease H</fullName>
        <ecNumber evidence="2">3.1.26.4</ecNumber>
    </recommendedName>
</protein>
<feature type="domain" description="Sushi" evidence="11">
    <location>
        <begin position="1302"/>
        <end position="1361"/>
    </location>
</feature>
<dbReference type="Gene3D" id="3.30.70.270">
    <property type="match status" value="1"/>
</dbReference>
<dbReference type="GO" id="GO:0004523">
    <property type="term" value="F:RNA-DNA hybrid ribonuclease activity"/>
    <property type="evidence" value="ECO:0007669"/>
    <property type="project" value="UniProtKB-EC"/>
</dbReference>
<dbReference type="SMART" id="SM00032">
    <property type="entry name" value="CCP"/>
    <property type="match status" value="20"/>
</dbReference>
<dbReference type="SUPFAM" id="SSF56219">
    <property type="entry name" value="DNase I-like"/>
    <property type="match status" value="1"/>
</dbReference>
<feature type="domain" description="Reverse transcriptase" evidence="10">
    <location>
        <begin position="322"/>
        <end position="565"/>
    </location>
</feature>
<reference evidence="12" key="1">
    <citation type="submission" date="2023-06" db="EMBL/GenBank/DDBJ databases">
        <title>Male Hemibagrus guttatus genome.</title>
        <authorList>
            <person name="Bian C."/>
        </authorList>
    </citation>
    <scope>NUCLEOTIDE SEQUENCE</scope>
    <source>
        <strain evidence="12">Male_cb2023</strain>
        <tissue evidence="12">Muscle</tissue>
    </source>
</reference>
<feature type="domain" description="Sushi" evidence="11">
    <location>
        <begin position="1716"/>
        <end position="1774"/>
    </location>
</feature>
<feature type="disulfide bond" evidence="7">
    <location>
        <begin position="1332"/>
        <end position="1359"/>
    </location>
</feature>
<proteinExistence type="inferred from homology"/>
<evidence type="ECO:0000256" key="5">
    <source>
        <dbReference type="ARBA" id="ARBA00022737"/>
    </source>
</evidence>
<dbReference type="Gene3D" id="3.60.10.10">
    <property type="entry name" value="Endonuclease/exonuclease/phosphatase"/>
    <property type="match status" value="1"/>
</dbReference>
<keyword evidence="5" id="KW-0677">Repeat</keyword>
<comment type="caution">
    <text evidence="12">The sequence shown here is derived from an EMBL/GenBank/DDBJ whole genome shotgun (WGS) entry which is preliminary data.</text>
</comment>
<dbReference type="Pfam" id="PF03372">
    <property type="entry name" value="Exo_endo_phos"/>
    <property type="match status" value="1"/>
</dbReference>
<comment type="similarity">
    <text evidence="1">Belongs to the beta type-B retroviral polymerase family. HERV class-II K(HML-2) pol subfamily.</text>
</comment>
<dbReference type="FunFam" id="2.10.70.10:FF:000014">
    <property type="entry name" value="Membrane cofactor protein"/>
    <property type="match status" value="2"/>
</dbReference>
<dbReference type="Pfam" id="PF00078">
    <property type="entry name" value="RVT_1"/>
    <property type="match status" value="1"/>
</dbReference>
<dbReference type="CDD" id="cd00229">
    <property type="entry name" value="SGNH_hydrolase"/>
    <property type="match status" value="1"/>
</dbReference>
<feature type="domain" description="Sushi" evidence="11">
    <location>
        <begin position="999"/>
        <end position="1057"/>
    </location>
</feature>
<dbReference type="InterPro" id="IPR043128">
    <property type="entry name" value="Rev_trsase/Diguanyl_cyclase"/>
</dbReference>
<dbReference type="SUPFAM" id="SSF56672">
    <property type="entry name" value="DNA/RNA polymerases"/>
    <property type="match status" value="1"/>
</dbReference>
<feature type="domain" description="Sushi" evidence="11">
    <location>
        <begin position="1244"/>
        <end position="1301"/>
    </location>
</feature>
<dbReference type="CDD" id="cd01650">
    <property type="entry name" value="RT_nLTR_like"/>
    <property type="match status" value="1"/>
</dbReference>
<feature type="domain" description="Sushi" evidence="11">
    <location>
        <begin position="876"/>
        <end position="938"/>
    </location>
</feature>
<feature type="domain" description="Sushi" evidence="11">
    <location>
        <begin position="1058"/>
        <end position="1120"/>
    </location>
</feature>
<dbReference type="CDD" id="cd09076">
    <property type="entry name" value="L1-EN"/>
    <property type="match status" value="1"/>
</dbReference>
<evidence type="ECO:0000256" key="2">
    <source>
        <dbReference type="ARBA" id="ARBA00012180"/>
    </source>
</evidence>
<feature type="domain" description="Sushi" evidence="11">
    <location>
        <begin position="1121"/>
        <end position="1178"/>
    </location>
</feature>
<keyword evidence="13" id="KW-1185">Reference proteome</keyword>
<dbReference type="Pfam" id="PF00084">
    <property type="entry name" value="Sushi"/>
    <property type="match status" value="17"/>
</dbReference>
<dbReference type="InterPro" id="IPR000477">
    <property type="entry name" value="RT_dom"/>
</dbReference>
<dbReference type="Gene3D" id="3.40.50.12700">
    <property type="match status" value="1"/>
</dbReference>
<dbReference type="PANTHER" id="PTHR45656:SF4">
    <property type="entry name" value="PROTEIN CBR-CLEC-78"/>
    <property type="match status" value="1"/>
</dbReference>
<feature type="domain" description="Sushi" evidence="11">
    <location>
        <begin position="1539"/>
        <end position="1597"/>
    </location>
</feature>
<dbReference type="InterPro" id="IPR043502">
    <property type="entry name" value="DNA/RNA_pol_sf"/>
</dbReference>
<evidence type="ECO:0000256" key="4">
    <source>
        <dbReference type="ARBA" id="ARBA00022729"/>
    </source>
</evidence>
<evidence type="ECO:0000313" key="13">
    <source>
        <dbReference type="Proteomes" id="UP001274896"/>
    </source>
</evidence>
<dbReference type="PROSITE" id="PS50878">
    <property type="entry name" value="RT_POL"/>
    <property type="match status" value="1"/>
</dbReference>
<dbReference type="InterPro" id="IPR036691">
    <property type="entry name" value="Endo/exonu/phosph_ase_sf"/>
</dbReference>
<evidence type="ECO:0000256" key="7">
    <source>
        <dbReference type="PROSITE-ProRule" id="PRU00302"/>
    </source>
</evidence>
<dbReference type="PROSITE" id="PS50923">
    <property type="entry name" value="SUSHI"/>
    <property type="match status" value="19"/>
</dbReference>
<dbReference type="InterPro" id="IPR000436">
    <property type="entry name" value="Sushi_SCR_CCP_dom"/>
</dbReference>
<feature type="region of interest" description="Disordered" evidence="9">
    <location>
        <begin position="611"/>
        <end position="633"/>
    </location>
</feature>
<evidence type="ECO:0000256" key="3">
    <source>
        <dbReference type="ARBA" id="ARBA00022659"/>
    </source>
</evidence>
<feature type="coiled-coil region" evidence="8">
    <location>
        <begin position="551"/>
        <end position="578"/>
    </location>
</feature>
<dbReference type="EMBL" id="JAUCMX010000017">
    <property type="protein sequence ID" value="KAK3518958.1"/>
    <property type="molecule type" value="Genomic_DNA"/>
</dbReference>
<feature type="domain" description="Sushi" evidence="11">
    <location>
        <begin position="1598"/>
        <end position="1656"/>
    </location>
</feature>
<feature type="domain" description="Sushi" evidence="11">
    <location>
        <begin position="1362"/>
        <end position="1420"/>
    </location>
</feature>